<evidence type="ECO:0000313" key="3">
    <source>
        <dbReference type="Proteomes" id="UP000078459"/>
    </source>
</evidence>
<feature type="transmembrane region" description="Helical" evidence="1">
    <location>
        <begin position="156"/>
        <end position="176"/>
    </location>
</feature>
<accession>A0A179DM39</accession>
<proteinExistence type="predicted"/>
<dbReference type="AlphaFoldDB" id="A0A179DM39"/>
<reference evidence="2 3" key="1">
    <citation type="submission" date="2016-04" db="EMBL/GenBank/DDBJ databases">
        <authorList>
            <person name="Evans L.H."/>
            <person name="Alamgir A."/>
            <person name="Owens N."/>
            <person name="Weber N.D."/>
            <person name="Virtaneva K."/>
            <person name="Barbian K."/>
            <person name="Babar A."/>
            <person name="Rosenke K."/>
        </authorList>
    </citation>
    <scope>NUCLEOTIDE SEQUENCE [LARGE SCALE GENOMIC DNA]</scope>
    <source>
        <strain evidence="2 3">CCM 8644</strain>
    </source>
</reference>
<dbReference type="EMBL" id="LWHJ01000011">
    <property type="protein sequence ID" value="OAQ41589.1"/>
    <property type="molecule type" value="Genomic_DNA"/>
</dbReference>
<sequence>MDLQKIWNDSEASTEKLPEINHIAQIKSNGLKNPLKRAKKTILTNLIWTIIIGLIYIPIIYYYRFWQIQLFIGITLIFNIWAGYTAFILYKSIDSNVSANNLLSELKRVVNTLNKWMNIQCKVALFIYPFSATGGYFLGGVIGSGKTVEELLTKPIIIYALIVCIVVLTPASYYLAKWMFKCSFGKVITQINVLIAELTQVEKGNV</sequence>
<dbReference type="Proteomes" id="UP000078459">
    <property type="component" value="Unassembled WGS sequence"/>
</dbReference>
<keyword evidence="3" id="KW-1185">Reference proteome</keyword>
<reference evidence="2 3" key="2">
    <citation type="submission" date="2016-06" db="EMBL/GenBank/DDBJ databases">
        <title>Pedobacter psychrophilus sp. nov., isolated from Antarctic fragmentary rock.</title>
        <authorList>
            <person name="Svec P."/>
        </authorList>
    </citation>
    <scope>NUCLEOTIDE SEQUENCE [LARGE SCALE GENOMIC DNA]</scope>
    <source>
        <strain evidence="2 3">CCM 8644</strain>
    </source>
</reference>
<comment type="caution">
    <text evidence="2">The sequence shown here is derived from an EMBL/GenBank/DDBJ whole genome shotgun (WGS) entry which is preliminary data.</text>
</comment>
<dbReference type="STRING" id="1826909.A5893_00280"/>
<organism evidence="2 3">
    <name type="scientific">Pedobacter psychrophilus</name>
    <dbReference type="NCBI Taxonomy" id="1826909"/>
    <lineage>
        <taxon>Bacteria</taxon>
        <taxon>Pseudomonadati</taxon>
        <taxon>Bacteroidota</taxon>
        <taxon>Sphingobacteriia</taxon>
        <taxon>Sphingobacteriales</taxon>
        <taxon>Sphingobacteriaceae</taxon>
        <taxon>Pedobacter</taxon>
    </lineage>
</organism>
<evidence type="ECO:0000313" key="2">
    <source>
        <dbReference type="EMBL" id="OAQ41589.1"/>
    </source>
</evidence>
<keyword evidence="1" id="KW-0812">Transmembrane</keyword>
<gene>
    <name evidence="2" type="ORF">A5893_00280</name>
</gene>
<dbReference type="RefSeq" id="WP_068820620.1">
    <property type="nucleotide sequence ID" value="NZ_LWHJ01000011.1"/>
</dbReference>
<feature type="transmembrane region" description="Helical" evidence="1">
    <location>
        <begin position="68"/>
        <end position="90"/>
    </location>
</feature>
<keyword evidence="1" id="KW-0472">Membrane</keyword>
<name>A0A179DM39_9SPHI</name>
<protein>
    <submittedName>
        <fullName evidence="2">Uncharacterized protein</fullName>
    </submittedName>
</protein>
<feature type="transmembrane region" description="Helical" evidence="1">
    <location>
        <begin position="123"/>
        <end position="144"/>
    </location>
</feature>
<keyword evidence="1" id="KW-1133">Transmembrane helix</keyword>
<evidence type="ECO:0000256" key="1">
    <source>
        <dbReference type="SAM" id="Phobius"/>
    </source>
</evidence>
<dbReference type="OrthoDB" id="982313at2"/>
<feature type="transmembrane region" description="Helical" evidence="1">
    <location>
        <begin position="42"/>
        <end position="62"/>
    </location>
</feature>